<evidence type="ECO:0000313" key="1">
    <source>
        <dbReference type="EMBL" id="KRM56664.1"/>
    </source>
</evidence>
<name>A0A0R1ZNJ7_9LACO</name>
<dbReference type="RefSeq" id="WP_054679361.1">
    <property type="nucleotide sequence ID" value="NZ_AYYO01000001.1"/>
</dbReference>
<gene>
    <name evidence="1" type="ORF">FC18_GL001797</name>
</gene>
<organism evidence="1 2">
    <name type="scientific">Lacticaseibacillus sharpeae JCM 1186 = DSM 20505</name>
    <dbReference type="NCBI Taxonomy" id="1291052"/>
    <lineage>
        <taxon>Bacteria</taxon>
        <taxon>Bacillati</taxon>
        <taxon>Bacillota</taxon>
        <taxon>Bacilli</taxon>
        <taxon>Lactobacillales</taxon>
        <taxon>Lactobacillaceae</taxon>
        <taxon>Lacticaseibacillus</taxon>
    </lineage>
</organism>
<accession>A0A0R1ZNJ7</accession>
<dbReference type="AlphaFoldDB" id="A0A0R1ZNJ7"/>
<evidence type="ECO:0008006" key="3">
    <source>
        <dbReference type="Google" id="ProtNLM"/>
    </source>
</evidence>
<sequence length="83" mass="9263">MQKTQRVELKTVPSADIAIIDERAAAKSKTRSAYITELIHQHCVNLYVSPELQNFAELAQKNVEVIEQNTAVIDELNQVLGGK</sequence>
<comment type="caution">
    <text evidence="1">The sequence shown here is derived from an EMBL/GenBank/DDBJ whole genome shotgun (WGS) entry which is preliminary data.</text>
</comment>
<reference evidence="1 2" key="1">
    <citation type="journal article" date="2015" name="Genome Announc.">
        <title>Expanding the biotechnology potential of lactobacilli through comparative genomics of 213 strains and associated genera.</title>
        <authorList>
            <person name="Sun Z."/>
            <person name="Harris H.M."/>
            <person name="McCann A."/>
            <person name="Guo C."/>
            <person name="Argimon S."/>
            <person name="Zhang W."/>
            <person name="Yang X."/>
            <person name="Jeffery I.B."/>
            <person name="Cooney J.C."/>
            <person name="Kagawa T.F."/>
            <person name="Liu W."/>
            <person name="Song Y."/>
            <person name="Salvetti E."/>
            <person name="Wrobel A."/>
            <person name="Rasinkangas P."/>
            <person name="Parkhill J."/>
            <person name="Rea M.C."/>
            <person name="O'Sullivan O."/>
            <person name="Ritari J."/>
            <person name="Douillard F.P."/>
            <person name="Paul Ross R."/>
            <person name="Yang R."/>
            <person name="Briner A.E."/>
            <person name="Felis G.E."/>
            <person name="de Vos W.M."/>
            <person name="Barrangou R."/>
            <person name="Klaenhammer T.R."/>
            <person name="Caufield P.W."/>
            <person name="Cui Y."/>
            <person name="Zhang H."/>
            <person name="O'Toole P.W."/>
        </authorList>
    </citation>
    <scope>NUCLEOTIDE SEQUENCE [LARGE SCALE GENOMIC DNA]</scope>
    <source>
        <strain evidence="1 2">DSM 20505</strain>
    </source>
</reference>
<evidence type="ECO:0000313" key="2">
    <source>
        <dbReference type="Proteomes" id="UP000051679"/>
    </source>
</evidence>
<proteinExistence type="predicted"/>
<dbReference type="EMBL" id="AYYO01000001">
    <property type="protein sequence ID" value="KRM56664.1"/>
    <property type="molecule type" value="Genomic_DNA"/>
</dbReference>
<dbReference type="STRING" id="1291052.FC18_GL001797"/>
<dbReference type="PATRIC" id="fig|1291052.5.peg.1851"/>
<protein>
    <recommendedName>
        <fullName evidence="3">Ribbon-helix-helix protein CopG domain-containing protein</fullName>
    </recommendedName>
</protein>
<dbReference type="Proteomes" id="UP000051679">
    <property type="component" value="Unassembled WGS sequence"/>
</dbReference>
<keyword evidence="2" id="KW-1185">Reference proteome</keyword>